<dbReference type="RefSeq" id="WP_123663848.1">
    <property type="nucleotide sequence ID" value="NZ_RJKE01000001.1"/>
</dbReference>
<organism evidence="1 2">
    <name type="scientific">Actinocorallia herbida</name>
    <dbReference type="NCBI Taxonomy" id="58109"/>
    <lineage>
        <taxon>Bacteria</taxon>
        <taxon>Bacillati</taxon>
        <taxon>Actinomycetota</taxon>
        <taxon>Actinomycetes</taxon>
        <taxon>Streptosporangiales</taxon>
        <taxon>Thermomonosporaceae</taxon>
        <taxon>Actinocorallia</taxon>
    </lineage>
</organism>
<evidence type="ECO:0000313" key="1">
    <source>
        <dbReference type="EMBL" id="ROO84205.1"/>
    </source>
</evidence>
<gene>
    <name evidence="1" type="ORF">EDD29_1724</name>
</gene>
<comment type="caution">
    <text evidence="1">The sequence shown here is derived from an EMBL/GenBank/DDBJ whole genome shotgun (WGS) entry which is preliminary data.</text>
</comment>
<dbReference type="AlphaFoldDB" id="A0A3N1CSL9"/>
<dbReference type="OrthoDB" id="3447380at2"/>
<sequence>MFSATTDHARIAAAALLALPLGLVGTLPAEAARRAATVEAIAVTPEEPVLYDTRTTKLTARIRATGASSVTVDFGPQDGAKEKVDAVRLSTSGAVQQWEASLTLDRGRPTGLWDVRVNAWDGVAGTAVRSEQVYVRRETRFTRFDAGPEPVRRSGRLRLEGRITRLDPLTTPDGMVRYAGARVRLYFSDGVQEPRRWVHVANATTDSLGRFTRTVYARRTGYWRAGLTGTADYAPVYSWPDHVRLTR</sequence>
<protein>
    <submittedName>
        <fullName evidence="1">Uncharacterized protein</fullName>
    </submittedName>
</protein>
<dbReference type="EMBL" id="RJKE01000001">
    <property type="protein sequence ID" value="ROO84205.1"/>
    <property type="molecule type" value="Genomic_DNA"/>
</dbReference>
<proteinExistence type="predicted"/>
<reference evidence="1 2" key="1">
    <citation type="submission" date="2018-11" db="EMBL/GenBank/DDBJ databases">
        <title>Sequencing the genomes of 1000 actinobacteria strains.</title>
        <authorList>
            <person name="Klenk H.-P."/>
        </authorList>
    </citation>
    <scope>NUCLEOTIDE SEQUENCE [LARGE SCALE GENOMIC DNA]</scope>
    <source>
        <strain evidence="1 2">DSM 44254</strain>
    </source>
</reference>
<name>A0A3N1CSL9_9ACTN</name>
<dbReference type="Proteomes" id="UP000272400">
    <property type="component" value="Unassembled WGS sequence"/>
</dbReference>
<evidence type="ECO:0000313" key="2">
    <source>
        <dbReference type="Proteomes" id="UP000272400"/>
    </source>
</evidence>
<keyword evidence="2" id="KW-1185">Reference proteome</keyword>
<accession>A0A3N1CSL9</accession>